<dbReference type="SUPFAM" id="SSF46785">
    <property type="entry name" value="Winged helix' DNA-binding domain"/>
    <property type="match status" value="1"/>
</dbReference>
<evidence type="ECO:0000256" key="2">
    <source>
        <dbReference type="ARBA" id="ARBA00023125"/>
    </source>
</evidence>
<name>A0A9R1CXE6_9BACT</name>
<dbReference type="AlphaFoldDB" id="A0A9R1CXE6"/>
<keyword evidence="2 5" id="KW-0238">DNA-binding</keyword>
<dbReference type="GO" id="GO:0006950">
    <property type="term" value="P:response to stress"/>
    <property type="evidence" value="ECO:0007669"/>
    <property type="project" value="TreeGrafter"/>
</dbReference>
<dbReference type="InterPro" id="IPR036388">
    <property type="entry name" value="WH-like_DNA-bd_sf"/>
</dbReference>
<dbReference type="InterPro" id="IPR039422">
    <property type="entry name" value="MarR/SlyA-like"/>
</dbReference>
<keyword evidence="3" id="KW-0804">Transcription</keyword>
<dbReference type="RefSeq" id="WP_223926160.1">
    <property type="nucleotide sequence ID" value="NZ_BPTU01000001.1"/>
</dbReference>
<keyword evidence="6" id="KW-1185">Reference proteome</keyword>
<proteinExistence type="predicted"/>
<dbReference type="InterPro" id="IPR023187">
    <property type="entry name" value="Tscrpt_reg_MarR-type_CS"/>
</dbReference>
<accession>A0A9R1CXE6</accession>
<comment type="caution">
    <text evidence="5">The sequence shown here is derived from an EMBL/GenBank/DDBJ whole genome shotgun (WGS) entry which is preliminary data.</text>
</comment>
<dbReference type="PROSITE" id="PS01117">
    <property type="entry name" value="HTH_MARR_1"/>
    <property type="match status" value="1"/>
</dbReference>
<dbReference type="InterPro" id="IPR036390">
    <property type="entry name" value="WH_DNA-bd_sf"/>
</dbReference>
<evidence type="ECO:0000259" key="4">
    <source>
        <dbReference type="PROSITE" id="PS50995"/>
    </source>
</evidence>
<reference evidence="5" key="1">
    <citation type="journal article" date="2022" name="Int. J. Syst. Evol. Microbiol.">
        <title>Prevotella lacticifex sp. nov., isolated from the rumen of cows.</title>
        <authorList>
            <person name="Shinkai T."/>
            <person name="Ikeyama N."/>
            <person name="Kumagai M."/>
            <person name="Ohmori H."/>
            <person name="Sakamoto M."/>
            <person name="Ohkuma M."/>
            <person name="Mitsumori M."/>
        </authorList>
    </citation>
    <scope>NUCLEOTIDE SEQUENCE</scope>
    <source>
        <strain evidence="5">R5076</strain>
    </source>
</reference>
<dbReference type="InterPro" id="IPR000835">
    <property type="entry name" value="HTH_MarR-typ"/>
</dbReference>
<dbReference type="GO" id="GO:0003700">
    <property type="term" value="F:DNA-binding transcription factor activity"/>
    <property type="evidence" value="ECO:0007669"/>
    <property type="project" value="InterPro"/>
</dbReference>
<organism evidence="5 6">
    <name type="scientific">Prevotella lacticifex</name>
    <dbReference type="NCBI Taxonomy" id="2854755"/>
    <lineage>
        <taxon>Bacteria</taxon>
        <taxon>Pseudomonadati</taxon>
        <taxon>Bacteroidota</taxon>
        <taxon>Bacteroidia</taxon>
        <taxon>Bacteroidales</taxon>
        <taxon>Prevotellaceae</taxon>
        <taxon>Prevotella</taxon>
    </lineage>
</organism>
<dbReference type="SMART" id="SM00347">
    <property type="entry name" value="HTH_MARR"/>
    <property type="match status" value="1"/>
</dbReference>
<dbReference type="Gene3D" id="1.10.10.10">
    <property type="entry name" value="Winged helix-like DNA-binding domain superfamily/Winged helix DNA-binding domain"/>
    <property type="match status" value="1"/>
</dbReference>
<dbReference type="GeneID" id="72467369"/>
<protein>
    <submittedName>
        <fullName evidence="5">DNA-binding protein</fullName>
    </submittedName>
</protein>
<gene>
    <name evidence="5" type="ORF">PRLR5076_14450</name>
</gene>
<sequence length="119" mass="13549">MFDRKKLCRVRDIYRAITELENEMEAAYGLNLNEAMLLCNLSDKGSMTAGEVGECLGLTQSNASKVIRSLEKKELLKRSLDKTDKRIMHFRLTKTGEEKLDGMDCQSITLPPLLEYCVE</sequence>
<feature type="domain" description="HTH marR-type" evidence="4">
    <location>
        <begin position="1"/>
        <end position="119"/>
    </location>
</feature>
<dbReference type="PROSITE" id="PS50995">
    <property type="entry name" value="HTH_MARR_2"/>
    <property type="match status" value="1"/>
</dbReference>
<dbReference type="GO" id="GO:0003677">
    <property type="term" value="F:DNA binding"/>
    <property type="evidence" value="ECO:0007669"/>
    <property type="project" value="UniProtKB-KW"/>
</dbReference>
<dbReference type="PRINTS" id="PR00598">
    <property type="entry name" value="HTHMARR"/>
</dbReference>
<evidence type="ECO:0000313" key="6">
    <source>
        <dbReference type="Proteomes" id="UP000825483"/>
    </source>
</evidence>
<evidence type="ECO:0000313" key="5">
    <source>
        <dbReference type="EMBL" id="GJG58594.1"/>
    </source>
</evidence>
<dbReference type="PANTHER" id="PTHR33164">
    <property type="entry name" value="TRANSCRIPTIONAL REGULATOR, MARR FAMILY"/>
    <property type="match status" value="1"/>
</dbReference>
<dbReference type="EMBL" id="BPUB01000001">
    <property type="protein sequence ID" value="GJG58594.1"/>
    <property type="molecule type" value="Genomic_DNA"/>
</dbReference>
<evidence type="ECO:0000256" key="3">
    <source>
        <dbReference type="ARBA" id="ARBA00023163"/>
    </source>
</evidence>
<dbReference type="PANTHER" id="PTHR33164:SF43">
    <property type="entry name" value="HTH-TYPE TRANSCRIPTIONAL REPRESSOR YETL"/>
    <property type="match status" value="1"/>
</dbReference>
<dbReference type="Pfam" id="PF01047">
    <property type="entry name" value="MarR"/>
    <property type="match status" value="1"/>
</dbReference>
<evidence type="ECO:0000256" key="1">
    <source>
        <dbReference type="ARBA" id="ARBA00023015"/>
    </source>
</evidence>
<dbReference type="Proteomes" id="UP000825483">
    <property type="component" value="Unassembled WGS sequence"/>
</dbReference>
<keyword evidence="1" id="KW-0805">Transcription regulation</keyword>